<reference evidence="1 2" key="1">
    <citation type="journal article" date="2021" name="Chemosphere">
        <title>Bioballs carrying a syntrophic Rhodococcus and Mycolicibacterium consortium for simultaneous sorption and biodegradation of fuel oil in contaminated freshwater.</title>
        <authorList>
            <person name="Naloka K."/>
            <person name="Polrit D."/>
            <person name="Muangchinda C."/>
            <person name="Thoetkiattikul H."/>
            <person name="Pinyakong O."/>
        </authorList>
    </citation>
    <scope>NUCLEOTIDE SEQUENCE [LARGE SCALE GENOMIC DNA]</scope>
    <source>
        <strain evidence="1 2">J101</strain>
    </source>
</reference>
<keyword evidence="2" id="KW-1185">Reference proteome</keyword>
<protein>
    <submittedName>
        <fullName evidence="1">Uncharacterized protein</fullName>
    </submittedName>
</protein>
<accession>A0ACC6MJW0</accession>
<organism evidence="1 2">
    <name type="scientific">Mycolicibacterium parafortuitum</name>
    <name type="common">Mycobacterium parafortuitum</name>
    <dbReference type="NCBI Taxonomy" id="39692"/>
    <lineage>
        <taxon>Bacteria</taxon>
        <taxon>Bacillati</taxon>
        <taxon>Actinomycetota</taxon>
        <taxon>Actinomycetes</taxon>
        <taxon>Mycobacteriales</taxon>
        <taxon>Mycobacteriaceae</taxon>
        <taxon>Mycolicibacterium</taxon>
    </lineage>
</organism>
<evidence type="ECO:0000313" key="2">
    <source>
        <dbReference type="Proteomes" id="UP001289645"/>
    </source>
</evidence>
<dbReference type="EMBL" id="JAOXLN010000019">
    <property type="protein sequence ID" value="MDZ5087270.1"/>
    <property type="molecule type" value="Genomic_DNA"/>
</dbReference>
<sequence>MAGKRIAMTDDRAFLQSYSAVLVGLVLFLAGSAGLGIFLTMAGEGMSEGAVTAGSFGALGLALGIGLLVVVFRRRGGLLRSRTSSAQRRRYRAEYREAAGGQADSARAE</sequence>
<evidence type="ECO:0000313" key="1">
    <source>
        <dbReference type="EMBL" id="MDZ5087270.1"/>
    </source>
</evidence>
<gene>
    <name evidence="1" type="ORF">OHX15_17915</name>
</gene>
<proteinExistence type="predicted"/>
<name>A0ACC6MJW0_MYCPF</name>
<comment type="caution">
    <text evidence="1">The sequence shown here is derived from an EMBL/GenBank/DDBJ whole genome shotgun (WGS) entry which is preliminary data.</text>
</comment>
<dbReference type="Proteomes" id="UP001289645">
    <property type="component" value="Unassembled WGS sequence"/>
</dbReference>